<name>E0UTK9_SULAO</name>
<evidence type="ECO:0000313" key="1">
    <source>
        <dbReference type="EMBL" id="ADN08240.1"/>
    </source>
</evidence>
<dbReference type="OrthoDB" id="5437955at2"/>
<proteinExistence type="predicted"/>
<dbReference type="STRING" id="563040.Saut_0191"/>
<dbReference type="EMBL" id="CP002205">
    <property type="protein sequence ID" value="ADN08240.1"/>
    <property type="molecule type" value="Genomic_DNA"/>
</dbReference>
<evidence type="ECO:0000313" key="2">
    <source>
        <dbReference type="Proteomes" id="UP000007803"/>
    </source>
</evidence>
<dbReference type="Pfam" id="PF03090">
    <property type="entry name" value="Replicase"/>
    <property type="match status" value="1"/>
</dbReference>
<protein>
    <submittedName>
        <fullName evidence="1">Plasmid replicase</fullName>
    </submittedName>
</protein>
<sequence>MRDFQQQNQLNKTLNRFNKIRLYHNYGYMNILPVKYLKKNPHKYKQVQLNTDTHFNAIIMDIDDEDLLTEWNAVGLPTPSIQTLNKDNDKAHLVWLLNIPVSKRNRKAVKYYKTIVDSIKLLIGADKAYQNHQTKNFLNNELYRITYNDLGYDLEDFKNFIIKEEKYKVSQHTDLAEYESTGSRHIDLFNQLRLYGYKVAKHSNLLEKLQKRAELLNEQFDEPIKQKAIIKSVLAFCEENKNNFKAAHKYRTGAMKFKKITNMSPINYIKEVSRRQSKSATRTKDIKRIKTAAKIKVAFELLLRHKTKLTYSNIAKQAKVSPRTVKRYSKIIKILVQKVDGVISSIRVIVLEAEERSIYPLKYWNAVLFRYPEVPT</sequence>
<dbReference type="AlphaFoldDB" id="E0UTK9"/>
<dbReference type="HOGENOM" id="CLU_735527_0_0_7"/>
<reference evidence="2" key="1">
    <citation type="journal article" date="2010" name="Stand. Genomic Sci.">
        <title>Complete genome sequence of Sulfurimonas autotrophica type strain (OK10).</title>
        <authorList>
            <person name="Sikorski J."/>
            <person name="Munk C."/>
            <person name="Lapidus A."/>
            <person name="Djao O."/>
            <person name="Lucas S."/>
            <person name="Glavina Del Rio T."/>
            <person name="Nolan M."/>
            <person name="Tice H."/>
            <person name="Han C."/>
            <person name="Cheng J."/>
            <person name="Tapia R."/>
            <person name="Goodwin L."/>
            <person name="Pitluck S."/>
            <person name="Liolios K."/>
            <person name="Ivanova N."/>
            <person name="Mavromatis K."/>
            <person name="Mikhailova N."/>
            <person name="Pati A."/>
            <person name="Sims D."/>
            <person name="Meincke L."/>
            <person name="Brettin T."/>
            <person name="Detter J."/>
            <person name="Chen A."/>
            <person name="Palaniappan K."/>
            <person name="Land M."/>
            <person name="Hauser L."/>
            <person name="Chang Y."/>
            <person name="Jeffries C."/>
            <person name="Rohde M."/>
            <person name="Lang E."/>
            <person name="Spring S."/>
            <person name="Goker M."/>
            <person name="Woyke T."/>
            <person name="Bristow J."/>
            <person name="Eisen J."/>
            <person name="Markowitz V."/>
            <person name="Hugenholtz P."/>
            <person name="Kyrpides N."/>
            <person name="Klenk H."/>
        </authorList>
    </citation>
    <scope>NUCLEOTIDE SEQUENCE [LARGE SCALE GENOMIC DNA]</scope>
    <source>
        <strain evidence="2">ATCC BAA-671 / DSM 16294 / JCM 11897 / OK10</strain>
    </source>
</reference>
<dbReference type="Proteomes" id="UP000007803">
    <property type="component" value="Chromosome"/>
</dbReference>
<dbReference type="Gene3D" id="1.10.340.50">
    <property type="match status" value="1"/>
</dbReference>
<organism evidence="1 2">
    <name type="scientific">Sulfurimonas autotrophica (strain ATCC BAA-671 / DSM 16294 / JCM 11897 / OK10)</name>
    <dbReference type="NCBI Taxonomy" id="563040"/>
    <lineage>
        <taxon>Bacteria</taxon>
        <taxon>Pseudomonadati</taxon>
        <taxon>Campylobacterota</taxon>
        <taxon>Epsilonproteobacteria</taxon>
        <taxon>Campylobacterales</taxon>
        <taxon>Sulfurimonadaceae</taxon>
        <taxon>Sulfurimonas</taxon>
    </lineage>
</organism>
<dbReference type="KEGG" id="sua:Saut_0191"/>
<keyword evidence="2" id="KW-1185">Reference proteome</keyword>
<dbReference type="InterPro" id="IPR004322">
    <property type="entry name" value="Plasmid_replicase_bac"/>
</dbReference>
<gene>
    <name evidence="1" type="ordered locus">Saut_0191</name>
</gene>
<dbReference type="eggNOG" id="COG1309">
    <property type="taxonomic scope" value="Bacteria"/>
</dbReference>
<dbReference type="RefSeq" id="WP_013325996.1">
    <property type="nucleotide sequence ID" value="NC_014506.1"/>
</dbReference>
<accession>E0UTK9</accession>